<keyword evidence="1" id="KW-0472">Membrane</keyword>
<evidence type="ECO:0000313" key="2">
    <source>
        <dbReference type="EMBL" id="SDJ65296.1"/>
    </source>
</evidence>
<keyword evidence="1" id="KW-1133">Transmembrane helix</keyword>
<evidence type="ECO:0000313" key="3">
    <source>
        <dbReference type="Proteomes" id="UP000199213"/>
    </source>
</evidence>
<feature type="transmembrane region" description="Helical" evidence="1">
    <location>
        <begin position="461"/>
        <end position="479"/>
    </location>
</feature>
<organism evidence="2 3">
    <name type="scientific">Actinopolyspora mzabensis</name>
    <dbReference type="NCBI Taxonomy" id="995066"/>
    <lineage>
        <taxon>Bacteria</taxon>
        <taxon>Bacillati</taxon>
        <taxon>Actinomycetota</taxon>
        <taxon>Actinomycetes</taxon>
        <taxon>Actinopolysporales</taxon>
        <taxon>Actinopolysporaceae</taxon>
        <taxon>Actinopolyspora</taxon>
    </lineage>
</organism>
<feature type="transmembrane region" description="Helical" evidence="1">
    <location>
        <begin position="505"/>
        <end position="525"/>
    </location>
</feature>
<accession>A0A1G8VGQ4</accession>
<feature type="transmembrane region" description="Helical" evidence="1">
    <location>
        <begin position="192"/>
        <end position="211"/>
    </location>
</feature>
<dbReference type="AlphaFoldDB" id="A0A1G8VGQ4"/>
<name>A0A1G8VGQ4_ACTMZ</name>
<feature type="transmembrane region" description="Helical" evidence="1">
    <location>
        <begin position="239"/>
        <end position="258"/>
    </location>
</feature>
<dbReference type="OrthoDB" id="2014935at2"/>
<keyword evidence="1" id="KW-0812">Transmembrane</keyword>
<feature type="transmembrane region" description="Helical" evidence="1">
    <location>
        <begin position="160"/>
        <end position="180"/>
    </location>
</feature>
<dbReference type="Proteomes" id="UP000199213">
    <property type="component" value="Unassembled WGS sequence"/>
</dbReference>
<dbReference type="EMBL" id="FNFM01000001">
    <property type="protein sequence ID" value="SDJ65296.1"/>
    <property type="molecule type" value="Genomic_DNA"/>
</dbReference>
<feature type="transmembrane region" description="Helical" evidence="1">
    <location>
        <begin position="128"/>
        <end position="154"/>
    </location>
</feature>
<keyword evidence="3" id="KW-1185">Reference proteome</keyword>
<feature type="transmembrane region" description="Helical" evidence="1">
    <location>
        <begin position="22"/>
        <end position="44"/>
    </location>
</feature>
<proteinExistence type="predicted"/>
<protein>
    <submittedName>
        <fullName evidence="2">ABC-2 type transport system permease protein</fullName>
    </submittedName>
</protein>
<gene>
    <name evidence="2" type="ORF">SAMN04487820_10179</name>
</gene>
<reference evidence="3" key="1">
    <citation type="submission" date="2016-10" db="EMBL/GenBank/DDBJ databases">
        <authorList>
            <person name="Varghese N."/>
            <person name="Submissions S."/>
        </authorList>
    </citation>
    <scope>NUCLEOTIDE SEQUENCE [LARGE SCALE GENOMIC DNA]</scope>
    <source>
        <strain evidence="3">DSM 45460</strain>
    </source>
</reference>
<dbReference type="RefSeq" id="WP_092625238.1">
    <property type="nucleotide sequence ID" value="NZ_FNFM01000001.1"/>
</dbReference>
<feature type="transmembrane region" description="Helical" evidence="1">
    <location>
        <begin position="390"/>
        <end position="418"/>
    </location>
</feature>
<feature type="transmembrane region" description="Helical" evidence="1">
    <location>
        <begin position="296"/>
        <end position="315"/>
    </location>
</feature>
<feature type="transmembrane region" description="Helical" evidence="1">
    <location>
        <begin position="430"/>
        <end position="454"/>
    </location>
</feature>
<feature type="transmembrane region" description="Helical" evidence="1">
    <location>
        <begin position="85"/>
        <end position="102"/>
    </location>
</feature>
<sequence>MSTLRGTGTLIRLILRRDRLRIPAWILGVAVFLLGSVATFPVAFESAADRQARAALMNNPATVVLTGPGFGQQNYTFGAMVANEMGGMTAVLVALMSILLLVRHSRHEEESGRVELLRAGVVGRHAPLTAALVTVLGVNLLLGALLGFALPVVLPQLSTAGSLLFAAGLGMVGTVFTAVAAVTAQLMEHGRAAVGAAAALLALSYALRGAGDLGDGTLSWLSPVGWAQRTRAYVDGTGWPLLLGVALTVLLLVAAFLLRSRRDEGAGMVRGRSGRAAATALLSGPFTLALRLQRGVLTGWTVGFVLFGAFVGAIGEQAAVFVRENEMARRYFEQAGGADSAETMIATYLSLMGMVAGGFALQSAGLLRAEEAAGRTEPLLGGTPLSRSRWALSGLAATLCGSVLVMGGAGLGAGLVYAGTSGDPGDVARILGAALAYLPAIWVLAGLAILLFGVLPGATGLSWLVLTGIVFVGMFGPLLRVPDRISDLSPFAHVPTLPTEEFTPVPLLALAATAVLLTAVGVAGYRRRDTA</sequence>
<evidence type="ECO:0000256" key="1">
    <source>
        <dbReference type="SAM" id="Phobius"/>
    </source>
</evidence>